<feature type="transmembrane region" description="Helical" evidence="1">
    <location>
        <begin position="47"/>
        <end position="70"/>
    </location>
</feature>
<organism evidence="2 3">
    <name type="scientific">Nephila pilipes</name>
    <name type="common">Giant wood spider</name>
    <name type="synonym">Nephila maculata</name>
    <dbReference type="NCBI Taxonomy" id="299642"/>
    <lineage>
        <taxon>Eukaryota</taxon>
        <taxon>Metazoa</taxon>
        <taxon>Ecdysozoa</taxon>
        <taxon>Arthropoda</taxon>
        <taxon>Chelicerata</taxon>
        <taxon>Arachnida</taxon>
        <taxon>Araneae</taxon>
        <taxon>Araneomorphae</taxon>
        <taxon>Entelegynae</taxon>
        <taxon>Araneoidea</taxon>
        <taxon>Nephilidae</taxon>
        <taxon>Nephila</taxon>
    </lineage>
</organism>
<feature type="non-terminal residue" evidence="2">
    <location>
        <position position="193"/>
    </location>
</feature>
<dbReference type="Proteomes" id="UP000887013">
    <property type="component" value="Unassembled WGS sequence"/>
</dbReference>
<dbReference type="PANTHER" id="PTHR11360">
    <property type="entry name" value="MONOCARBOXYLATE TRANSPORTER"/>
    <property type="match status" value="1"/>
</dbReference>
<dbReference type="InterPro" id="IPR050327">
    <property type="entry name" value="Proton-linked_MCT"/>
</dbReference>
<dbReference type="PANTHER" id="PTHR11360:SF303">
    <property type="entry name" value="MAJOR FACILITATOR SUPERFAMILY (MFS) PROFILE DOMAIN-CONTAINING PROTEIN"/>
    <property type="match status" value="1"/>
</dbReference>
<accession>A0A8X6QZQ7</accession>
<dbReference type="AlphaFoldDB" id="A0A8X6QZQ7"/>
<name>A0A8X6QZQ7_NEPPI</name>
<dbReference type="EMBL" id="BMAW01086632">
    <property type="protein sequence ID" value="GFU48106.1"/>
    <property type="molecule type" value="Genomic_DNA"/>
</dbReference>
<protein>
    <submittedName>
        <fullName evidence="2">Uncharacterized protein</fullName>
    </submittedName>
</protein>
<keyword evidence="1" id="KW-0472">Membrane</keyword>
<reference evidence="2" key="1">
    <citation type="submission" date="2020-08" db="EMBL/GenBank/DDBJ databases">
        <title>Multicomponent nature underlies the extraordinary mechanical properties of spider dragline silk.</title>
        <authorList>
            <person name="Kono N."/>
            <person name="Nakamura H."/>
            <person name="Mori M."/>
            <person name="Yoshida Y."/>
            <person name="Ohtoshi R."/>
            <person name="Malay A.D."/>
            <person name="Moran D.A.P."/>
            <person name="Tomita M."/>
            <person name="Numata K."/>
            <person name="Arakawa K."/>
        </authorList>
    </citation>
    <scope>NUCLEOTIDE SEQUENCE</scope>
</reference>
<evidence type="ECO:0000256" key="1">
    <source>
        <dbReference type="SAM" id="Phobius"/>
    </source>
</evidence>
<comment type="caution">
    <text evidence="2">The sequence shown here is derived from an EMBL/GenBank/DDBJ whole genome shotgun (WGS) entry which is preliminary data.</text>
</comment>
<keyword evidence="1" id="KW-1133">Transmembrane helix</keyword>
<dbReference type="SUPFAM" id="SSF103473">
    <property type="entry name" value="MFS general substrate transporter"/>
    <property type="match status" value="1"/>
</dbReference>
<gene>
    <name evidence="2" type="primary">AVEN_32664_1</name>
    <name evidence="2" type="ORF">NPIL_126231</name>
</gene>
<keyword evidence="3" id="KW-1185">Reference proteome</keyword>
<dbReference type="InterPro" id="IPR036259">
    <property type="entry name" value="MFS_trans_sf"/>
</dbReference>
<evidence type="ECO:0000313" key="3">
    <source>
        <dbReference type="Proteomes" id="UP000887013"/>
    </source>
</evidence>
<keyword evidence="1" id="KW-0812">Transmembrane</keyword>
<proteinExistence type="predicted"/>
<evidence type="ECO:0000313" key="2">
    <source>
        <dbReference type="EMBL" id="GFU48106.1"/>
    </source>
</evidence>
<sequence length="193" mass="21166">MATVLIPEVLSRNFDEYLSNANGLAFSGECIAGFLLPPILQICLNTFGLSGTFLLLSGLILNSIPAALLLNPIHYPKKTNVNRKAIESLSGPEQPSEISQLLASVNGISNEVFEPEESLVSTETKEPFVVKDSSNYINIHQTSQKAEQLAIQKEKSNSKNEISLKTNEIRSKSLDSNHFFVPTKAMHLAQEIP</sequence>
<dbReference type="GO" id="GO:0008028">
    <property type="term" value="F:monocarboxylic acid transmembrane transporter activity"/>
    <property type="evidence" value="ECO:0007669"/>
    <property type="project" value="TreeGrafter"/>
</dbReference>